<keyword evidence="3" id="KW-1185">Reference proteome</keyword>
<dbReference type="Pfam" id="PF04149">
    <property type="entry name" value="DUF397"/>
    <property type="match status" value="1"/>
</dbReference>
<name>A0A918AUY6_9PSEU</name>
<evidence type="ECO:0000259" key="1">
    <source>
        <dbReference type="Pfam" id="PF04149"/>
    </source>
</evidence>
<dbReference type="EMBL" id="BMRG01000018">
    <property type="protein sequence ID" value="GGP78854.1"/>
    <property type="molecule type" value="Genomic_DNA"/>
</dbReference>
<gene>
    <name evidence="2" type="ORF">GCM10010185_60890</name>
</gene>
<feature type="domain" description="DUF397" evidence="1">
    <location>
        <begin position="11"/>
        <end position="63"/>
    </location>
</feature>
<dbReference type="Proteomes" id="UP000639606">
    <property type="component" value="Unassembled WGS sequence"/>
</dbReference>
<sequence>MPHAWSPGSRGWFKSSFSSASQACVEVRFDDHPDGRVSIRDAKHRGPLITVDARRWTAFLELARAA</sequence>
<evidence type="ECO:0000313" key="2">
    <source>
        <dbReference type="EMBL" id="GGP78854.1"/>
    </source>
</evidence>
<reference evidence="2" key="2">
    <citation type="submission" date="2020-09" db="EMBL/GenBank/DDBJ databases">
        <authorList>
            <person name="Sun Q."/>
            <person name="Ohkuma M."/>
        </authorList>
    </citation>
    <scope>NUCLEOTIDE SEQUENCE</scope>
    <source>
        <strain evidence="2">JCM 3313</strain>
    </source>
</reference>
<accession>A0A918AUY6</accession>
<dbReference type="AlphaFoldDB" id="A0A918AUY6"/>
<proteinExistence type="predicted"/>
<comment type="caution">
    <text evidence="2">The sequence shown here is derived from an EMBL/GenBank/DDBJ whole genome shotgun (WGS) entry which is preliminary data.</text>
</comment>
<protein>
    <recommendedName>
        <fullName evidence="1">DUF397 domain-containing protein</fullName>
    </recommendedName>
</protein>
<dbReference type="RefSeq" id="WP_189226772.1">
    <property type="nucleotide sequence ID" value="NZ_BMRG01000018.1"/>
</dbReference>
<evidence type="ECO:0000313" key="3">
    <source>
        <dbReference type="Proteomes" id="UP000639606"/>
    </source>
</evidence>
<organism evidence="2 3">
    <name type="scientific">Saccharothrix coeruleofusca</name>
    <dbReference type="NCBI Taxonomy" id="33919"/>
    <lineage>
        <taxon>Bacteria</taxon>
        <taxon>Bacillati</taxon>
        <taxon>Actinomycetota</taxon>
        <taxon>Actinomycetes</taxon>
        <taxon>Pseudonocardiales</taxon>
        <taxon>Pseudonocardiaceae</taxon>
        <taxon>Saccharothrix</taxon>
    </lineage>
</organism>
<reference evidence="2" key="1">
    <citation type="journal article" date="2014" name="Int. J. Syst. Evol. Microbiol.">
        <title>Complete genome sequence of Corynebacterium casei LMG S-19264T (=DSM 44701T), isolated from a smear-ripened cheese.</title>
        <authorList>
            <consortium name="US DOE Joint Genome Institute (JGI-PGF)"/>
            <person name="Walter F."/>
            <person name="Albersmeier A."/>
            <person name="Kalinowski J."/>
            <person name="Ruckert C."/>
        </authorList>
    </citation>
    <scope>NUCLEOTIDE SEQUENCE</scope>
    <source>
        <strain evidence="2">JCM 3313</strain>
    </source>
</reference>
<dbReference type="InterPro" id="IPR007278">
    <property type="entry name" value="DUF397"/>
</dbReference>